<gene>
    <name evidence="1" type="ORF">LCGC14_3074280</name>
</gene>
<protein>
    <submittedName>
        <fullName evidence="1">Uncharacterized protein</fullName>
    </submittedName>
</protein>
<dbReference type="EMBL" id="LAZR01065476">
    <property type="protein sequence ID" value="KKK55466.1"/>
    <property type="molecule type" value="Genomic_DNA"/>
</dbReference>
<dbReference type="AlphaFoldDB" id="A0A0F8Z5V9"/>
<organism evidence="1">
    <name type="scientific">marine sediment metagenome</name>
    <dbReference type="NCBI Taxonomy" id="412755"/>
    <lineage>
        <taxon>unclassified sequences</taxon>
        <taxon>metagenomes</taxon>
        <taxon>ecological metagenomes</taxon>
    </lineage>
</organism>
<proteinExistence type="predicted"/>
<sequence length="75" mass="8452">VHSLRTVRKADIYFPIRNNRTCRIGDVKEVVGFRLFLYKNGDIHIALGPEKSIPGRSEEKAKDNLGAILVNFVGK</sequence>
<name>A0A0F8Z5V9_9ZZZZ</name>
<evidence type="ECO:0000313" key="1">
    <source>
        <dbReference type="EMBL" id="KKK55466.1"/>
    </source>
</evidence>
<reference evidence="1" key="1">
    <citation type="journal article" date="2015" name="Nature">
        <title>Complex archaea that bridge the gap between prokaryotes and eukaryotes.</title>
        <authorList>
            <person name="Spang A."/>
            <person name="Saw J.H."/>
            <person name="Jorgensen S.L."/>
            <person name="Zaremba-Niedzwiedzka K."/>
            <person name="Martijn J."/>
            <person name="Lind A.E."/>
            <person name="van Eijk R."/>
            <person name="Schleper C."/>
            <person name="Guy L."/>
            <person name="Ettema T.J."/>
        </authorList>
    </citation>
    <scope>NUCLEOTIDE SEQUENCE</scope>
</reference>
<comment type="caution">
    <text evidence="1">The sequence shown here is derived from an EMBL/GenBank/DDBJ whole genome shotgun (WGS) entry which is preliminary data.</text>
</comment>
<accession>A0A0F8Z5V9</accession>
<feature type="non-terminal residue" evidence="1">
    <location>
        <position position="1"/>
    </location>
</feature>